<feature type="domain" description="Rhodanese" evidence="10">
    <location>
        <begin position="645"/>
        <end position="709"/>
    </location>
</feature>
<dbReference type="PANTHER" id="PTHR10869:SF246">
    <property type="entry name" value="TRANSMEMBRANE PROLYL 4-HYDROXYLASE"/>
    <property type="match status" value="1"/>
</dbReference>
<dbReference type="GO" id="GO:0005783">
    <property type="term" value="C:endoplasmic reticulum"/>
    <property type="evidence" value="ECO:0007669"/>
    <property type="project" value="TreeGrafter"/>
</dbReference>
<dbReference type="SMART" id="SM00702">
    <property type="entry name" value="P4Hc"/>
    <property type="match status" value="1"/>
</dbReference>
<keyword evidence="11" id="KW-0548">Nucleotidyltransferase</keyword>
<evidence type="ECO:0000256" key="3">
    <source>
        <dbReference type="ARBA" id="ARBA00022723"/>
    </source>
</evidence>
<protein>
    <submittedName>
        <fullName evidence="11">Adenylyltransferase, HesA/MoeB/ThiF family</fullName>
        <ecNumber evidence="11">2.7.7.-</ecNumber>
    </submittedName>
</protein>
<keyword evidence="5" id="KW-0067">ATP-binding</keyword>
<keyword evidence="3" id="KW-0479">Metal-binding</keyword>
<dbReference type="GO" id="GO:0031418">
    <property type="term" value="F:L-ascorbic acid binding"/>
    <property type="evidence" value="ECO:0007669"/>
    <property type="project" value="InterPro"/>
</dbReference>
<dbReference type="GO" id="GO:0005506">
    <property type="term" value="F:iron ion binding"/>
    <property type="evidence" value="ECO:0007669"/>
    <property type="project" value="InterPro"/>
</dbReference>
<evidence type="ECO:0000256" key="1">
    <source>
        <dbReference type="ARBA" id="ARBA00001961"/>
    </source>
</evidence>
<comment type="cofactor">
    <cofactor evidence="1">
        <name>L-ascorbate</name>
        <dbReference type="ChEBI" id="CHEBI:38290"/>
    </cofactor>
</comment>
<dbReference type="InterPro" id="IPR035985">
    <property type="entry name" value="Ubiquitin-activating_enz"/>
</dbReference>
<keyword evidence="4" id="KW-0547">Nucleotide-binding</keyword>
<dbReference type="InterPro" id="IPR036873">
    <property type="entry name" value="Rhodanese-like_dom_sf"/>
</dbReference>
<evidence type="ECO:0000256" key="9">
    <source>
        <dbReference type="SAM" id="MobiDB-lite"/>
    </source>
</evidence>
<dbReference type="GO" id="GO:0016779">
    <property type="term" value="F:nucleotidyltransferase activity"/>
    <property type="evidence" value="ECO:0007669"/>
    <property type="project" value="UniProtKB-KW"/>
</dbReference>
<dbReference type="SMART" id="SM00450">
    <property type="entry name" value="RHOD"/>
    <property type="match status" value="1"/>
</dbReference>
<sequence>MDHNTNTLRFALFQNAIRPKLYQRKKITARATENGGVGSSMDWHQVKQLLVNELGLLPEGPRQQPWAVFTPLGQRIVGENDIVTRGENSSGDDNDDDKHNSVMKSNTQILQELASSGMVLVFQGGNWRWPGVREGFQRNIELSPTLDFTDASTTEKRNITIETLSMTPLVVSIKGFLTDQECDHIATKAEPSMQYSGVSLKDADKGKAASNWRTSQSAFLYSNRDPILTAIDHRTASLSRVPKGHQEVLQVLRYGTTEKYDAHHDYFDPRDYQSDPNTMNLIQRGKRNRFATVFWYLTTVKEGGETIFPQYRNKPLPRGYVHSDCRQGMKKTLKNASILVIGAGGLGSPALLYLAAAGVGYIGIVDADTVDESNLQRQIIHGTSTIDVSKCESAQRRIEDINPFVNVRLYKEEFTSETAMRILGEGFSETKSWDVVLDGSDNFPTKYLINDACDILGIPWVYSAILAFEGQLSTFNYNGGPNYRDLLPTPPPPGDVPSCAEGGVLGVLPGTMGCLQATEALKIILGKDKGLLNGRVLVFDALAMKFSEIGVTKLPDREQPSELIDYQGFCAGPKAIAPKPAAVDAPSNGRTMDEALSDDSSTTIDYHTITPDECLGKLSSGWSPWVLDVRLQTENDIVALPFTDVVVPHRTVRPHHIPKDGEVLVYCKAGVRGKKACAQLVELGVDPKRLYNLDGGIMRWQKEVDPSMPRY</sequence>
<dbReference type="EC" id="2.7.7.-" evidence="11"/>
<dbReference type="Gene3D" id="2.60.120.620">
    <property type="entry name" value="q2cbj1_9rhob like domain"/>
    <property type="match status" value="1"/>
</dbReference>
<keyword evidence="12" id="KW-1185">Reference proteome</keyword>
<evidence type="ECO:0000256" key="5">
    <source>
        <dbReference type="ARBA" id="ARBA00022840"/>
    </source>
</evidence>
<dbReference type="InterPro" id="IPR045054">
    <property type="entry name" value="P4HA-like"/>
</dbReference>
<evidence type="ECO:0000313" key="12">
    <source>
        <dbReference type="Proteomes" id="UP001224775"/>
    </source>
</evidence>
<evidence type="ECO:0000256" key="8">
    <source>
        <dbReference type="ARBA" id="ARBA00023004"/>
    </source>
</evidence>
<dbReference type="Pfam" id="PF00899">
    <property type="entry name" value="ThiF"/>
    <property type="match status" value="1"/>
</dbReference>
<dbReference type="PROSITE" id="PS50206">
    <property type="entry name" value="RHODANESE_3"/>
    <property type="match status" value="1"/>
</dbReference>
<keyword evidence="6" id="KW-0223">Dioxygenase</keyword>
<accession>A0AAD9DDH6</accession>
<dbReference type="FunFam" id="3.40.50.720:FF:000033">
    <property type="entry name" value="Adenylyltransferase and sulfurtransferase MOCS3"/>
    <property type="match status" value="1"/>
</dbReference>
<dbReference type="GO" id="GO:0004656">
    <property type="term" value="F:procollagen-proline 4-dioxygenase activity"/>
    <property type="evidence" value="ECO:0007669"/>
    <property type="project" value="TreeGrafter"/>
</dbReference>
<name>A0AAD9DDH6_9STRA</name>
<dbReference type="GO" id="GO:0005524">
    <property type="term" value="F:ATP binding"/>
    <property type="evidence" value="ECO:0007669"/>
    <property type="project" value="UniProtKB-KW"/>
</dbReference>
<proteinExistence type="predicted"/>
<dbReference type="Gene3D" id="3.40.250.10">
    <property type="entry name" value="Rhodanese-like domain"/>
    <property type="match status" value="1"/>
</dbReference>
<evidence type="ECO:0000256" key="6">
    <source>
        <dbReference type="ARBA" id="ARBA00022964"/>
    </source>
</evidence>
<evidence type="ECO:0000256" key="2">
    <source>
        <dbReference type="ARBA" id="ARBA00022679"/>
    </source>
</evidence>
<evidence type="ECO:0000256" key="7">
    <source>
        <dbReference type="ARBA" id="ARBA00023002"/>
    </source>
</evidence>
<dbReference type="Gene3D" id="3.40.50.720">
    <property type="entry name" value="NAD(P)-binding Rossmann-like Domain"/>
    <property type="match status" value="1"/>
</dbReference>
<keyword evidence="8" id="KW-0408">Iron</keyword>
<gene>
    <name evidence="11" type="ORF">QTG54_007353</name>
</gene>
<dbReference type="InterPro" id="IPR000594">
    <property type="entry name" value="ThiF_NAD_FAD-bd"/>
</dbReference>
<dbReference type="SUPFAM" id="SSF69572">
    <property type="entry name" value="Activating enzymes of the ubiquitin-like proteins"/>
    <property type="match status" value="1"/>
</dbReference>
<reference evidence="11" key="1">
    <citation type="submission" date="2023-06" db="EMBL/GenBank/DDBJ databases">
        <title>Survivors Of The Sea: Transcriptome response of Skeletonema marinoi to long-term dormancy.</title>
        <authorList>
            <person name="Pinder M.I.M."/>
            <person name="Kourtchenko O."/>
            <person name="Robertson E.K."/>
            <person name="Larsson T."/>
            <person name="Maumus F."/>
            <person name="Osuna-Cruz C.M."/>
            <person name="Vancaester E."/>
            <person name="Stenow R."/>
            <person name="Vandepoele K."/>
            <person name="Ploug H."/>
            <person name="Bruchert V."/>
            <person name="Godhe A."/>
            <person name="Topel M."/>
        </authorList>
    </citation>
    <scope>NUCLEOTIDE SEQUENCE</scope>
    <source>
        <strain evidence="11">R05AC</strain>
    </source>
</reference>
<evidence type="ECO:0000313" key="11">
    <source>
        <dbReference type="EMBL" id="KAK1741780.1"/>
    </source>
</evidence>
<comment type="caution">
    <text evidence="11">The sequence shown here is derived from an EMBL/GenBank/DDBJ whole genome shotgun (WGS) entry which is preliminary data.</text>
</comment>
<dbReference type="CDD" id="cd00757">
    <property type="entry name" value="ThiF_MoeB_HesA_family"/>
    <property type="match status" value="1"/>
</dbReference>
<evidence type="ECO:0000259" key="10">
    <source>
        <dbReference type="PROSITE" id="PS50206"/>
    </source>
</evidence>
<dbReference type="CDD" id="cd00158">
    <property type="entry name" value="RHOD"/>
    <property type="match status" value="1"/>
</dbReference>
<dbReference type="InterPro" id="IPR006620">
    <property type="entry name" value="Pro_4_hyd_alph"/>
</dbReference>
<dbReference type="GO" id="GO:0008641">
    <property type="term" value="F:ubiquitin-like modifier activating enzyme activity"/>
    <property type="evidence" value="ECO:0007669"/>
    <property type="project" value="InterPro"/>
</dbReference>
<organism evidence="11 12">
    <name type="scientific">Skeletonema marinoi</name>
    <dbReference type="NCBI Taxonomy" id="267567"/>
    <lineage>
        <taxon>Eukaryota</taxon>
        <taxon>Sar</taxon>
        <taxon>Stramenopiles</taxon>
        <taxon>Ochrophyta</taxon>
        <taxon>Bacillariophyta</taxon>
        <taxon>Coscinodiscophyceae</taxon>
        <taxon>Thalassiosirophycidae</taxon>
        <taxon>Thalassiosirales</taxon>
        <taxon>Skeletonemataceae</taxon>
        <taxon>Skeletonema</taxon>
        <taxon>Skeletonema marinoi-dohrnii complex</taxon>
    </lineage>
</organism>
<dbReference type="AlphaFoldDB" id="A0AAD9DDH6"/>
<evidence type="ECO:0000256" key="4">
    <source>
        <dbReference type="ARBA" id="ARBA00022741"/>
    </source>
</evidence>
<dbReference type="PANTHER" id="PTHR10869">
    <property type="entry name" value="PROLYL 4-HYDROXYLASE ALPHA SUBUNIT"/>
    <property type="match status" value="1"/>
</dbReference>
<dbReference type="Pfam" id="PF00581">
    <property type="entry name" value="Rhodanese"/>
    <property type="match status" value="1"/>
</dbReference>
<feature type="region of interest" description="Disordered" evidence="9">
    <location>
        <begin position="80"/>
        <end position="101"/>
    </location>
</feature>
<keyword evidence="2 11" id="KW-0808">Transferase</keyword>
<dbReference type="Proteomes" id="UP001224775">
    <property type="component" value="Unassembled WGS sequence"/>
</dbReference>
<dbReference type="InterPro" id="IPR001763">
    <property type="entry name" value="Rhodanese-like_dom"/>
</dbReference>
<dbReference type="EMBL" id="JATAAI010000012">
    <property type="protein sequence ID" value="KAK1741780.1"/>
    <property type="molecule type" value="Genomic_DNA"/>
</dbReference>
<keyword evidence="7" id="KW-0560">Oxidoreductase</keyword>